<reference evidence="1 2" key="1">
    <citation type="submission" date="2019-06" db="EMBL/GenBank/DDBJ databases">
        <title>Taxogenomics and systematics of the genus Pantoea.</title>
        <authorList>
            <person name="Tambong J.T."/>
        </authorList>
    </citation>
    <scope>NUCLEOTIDE SEQUENCE [LARGE SCALE GENOMIC DNA]</scope>
    <source>
        <strain evidence="1 2">LMG 24197</strain>
    </source>
</reference>
<proteinExistence type="predicted"/>
<evidence type="ECO:0000313" key="1">
    <source>
        <dbReference type="EMBL" id="TPV45287.1"/>
    </source>
</evidence>
<dbReference type="GeneID" id="90523478"/>
<comment type="caution">
    <text evidence="1">The sequence shown here is derived from an EMBL/GenBank/DDBJ whole genome shotgun (WGS) entry which is preliminary data.</text>
</comment>
<keyword evidence="2" id="KW-1185">Reference proteome</keyword>
<dbReference type="Proteomes" id="UP000315469">
    <property type="component" value="Unassembled WGS sequence"/>
</dbReference>
<sequence>MRYIELDELELNLPDDWEKTVDNAWVYVNKKINEAEQKTLQKSVREAWDINRLNAELETAKTNARKRAISAKSDVWSQLGEQMSKISNGKCWYCETNELRSDKPIDHFRPKNSVAECPDHPGYWWLAFEWRNYRFCCTYCNSRRVDVKTAGGKQDHFPIITPPHWNTCKTDVNRERPKLLDPTNQNDYSLLTFDKNGQACPNSNDENSEDYLRAKESIEKYHLNHKPTKMARQAIRQRIDQLVASTNESFKNGHQVSSEQITTNIKEIIKLIRFTWPDSKFITAAKLYLRQHYHEPWVKTILDRE</sequence>
<gene>
    <name evidence="1" type="ORF">FJW02_00200</name>
</gene>
<dbReference type="Gene3D" id="1.10.30.50">
    <property type="match status" value="1"/>
</dbReference>
<dbReference type="RefSeq" id="WP_140915412.1">
    <property type="nucleotide sequence ID" value="NZ_CP045722.1"/>
</dbReference>
<evidence type="ECO:0000313" key="2">
    <source>
        <dbReference type="Proteomes" id="UP000315469"/>
    </source>
</evidence>
<name>A0ABY2ZR85_9GAMM</name>
<protein>
    <recommendedName>
        <fullName evidence="3">TIGR02646 family protein</fullName>
    </recommendedName>
</protein>
<organism evidence="1 2">
    <name type="scientific">Pantoea eucalypti</name>
    <dbReference type="NCBI Taxonomy" id="470933"/>
    <lineage>
        <taxon>Bacteria</taxon>
        <taxon>Pseudomonadati</taxon>
        <taxon>Pseudomonadota</taxon>
        <taxon>Gammaproteobacteria</taxon>
        <taxon>Enterobacterales</taxon>
        <taxon>Erwiniaceae</taxon>
        <taxon>Pantoea</taxon>
    </lineage>
</organism>
<evidence type="ECO:0008006" key="3">
    <source>
        <dbReference type="Google" id="ProtNLM"/>
    </source>
</evidence>
<accession>A0ABY2ZR85</accession>
<dbReference type="EMBL" id="VHJB01000005">
    <property type="protein sequence ID" value="TPV45287.1"/>
    <property type="molecule type" value="Genomic_DNA"/>
</dbReference>